<feature type="domain" description="SOCS box" evidence="5">
    <location>
        <begin position="499"/>
        <end position="538"/>
    </location>
</feature>
<gene>
    <name evidence="7" type="ORF">OTI717_LOCUS13997</name>
    <name evidence="6" type="ORF">RFH988_LOCUS12305</name>
</gene>
<dbReference type="PROSITE" id="PS50225">
    <property type="entry name" value="SOCS"/>
    <property type="match status" value="1"/>
</dbReference>
<reference evidence="6" key="1">
    <citation type="submission" date="2021-02" db="EMBL/GenBank/DDBJ databases">
        <authorList>
            <person name="Nowell W R."/>
        </authorList>
    </citation>
    <scope>NUCLEOTIDE SEQUENCE</scope>
</reference>
<organism evidence="6 8">
    <name type="scientific">Rotaria sordida</name>
    <dbReference type="NCBI Taxonomy" id="392033"/>
    <lineage>
        <taxon>Eukaryota</taxon>
        <taxon>Metazoa</taxon>
        <taxon>Spiralia</taxon>
        <taxon>Gnathifera</taxon>
        <taxon>Rotifera</taxon>
        <taxon>Eurotatoria</taxon>
        <taxon>Bdelloidea</taxon>
        <taxon>Philodinida</taxon>
        <taxon>Philodinidae</taxon>
        <taxon>Rotaria</taxon>
    </lineage>
</organism>
<feature type="repeat" description="ANK" evidence="3">
    <location>
        <begin position="201"/>
        <end position="238"/>
    </location>
</feature>
<dbReference type="PANTHER" id="PTHR24198:SF165">
    <property type="entry name" value="ANKYRIN REPEAT-CONTAINING PROTEIN-RELATED"/>
    <property type="match status" value="1"/>
</dbReference>
<feature type="compositionally biased region" description="Low complexity" evidence="4">
    <location>
        <begin position="600"/>
        <end position="622"/>
    </location>
</feature>
<evidence type="ECO:0000256" key="2">
    <source>
        <dbReference type="ARBA" id="ARBA00023043"/>
    </source>
</evidence>
<evidence type="ECO:0000313" key="7">
    <source>
        <dbReference type="EMBL" id="CAF3723841.1"/>
    </source>
</evidence>
<feature type="repeat" description="ANK" evidence="3">
    <location>
        <begin position="168"/>
        <end position="200"/>
    </location>
</feature>
<dbReference type="InterPro" id="IPR002110">
    <property type="entry name" value="Ankyrin_rpt"/>
</dbReference>
<accession>A0A814DY98</accession>
<dbReference type="SMART" id="SM00248">
    <property type="entry name" value="ANK"/>
    <property type="match status" value="6"/>
</dbReference>
<evidence type="ECO:0000256" key="1">
    <source>
        <dbReference type="ARBA" id="ARBA00022737"/>
    </source>
</evidence>
<proteinExistence type="predicted"/>
<dbReference type="Gene3D" id="1.25.40.20">
    <property type="entry name" value="Ankyrin repeat-containing domain"/>
    <property type="match status" value="1"/>
</dbReference>
<keyword evidence="2 3" id="KW-0040">ANK repeat</keyword>
<dbReference type="OrthoDB" id="194358at2759"/>
<evidence type="ECO:0000313" key="8">
    <source>
        <dbReference type="Proteomes" id="UP000663882"/>
    </source>
</evidence>
<evidence type="ECO:0000256" key="3">
    <source>
        <dbReference type="PROSITE-ProRule" id="PRU00023"/>
    </source>
</evidence>
<evidence type="ECO:0000256" key="4">
    <source>
        <dbReference type="SAM" id="MobiDB-lite"/>
    </source>
</evidence>
<dbReference type="Pfam" id="PF12796">
    <property type="entry name" value="Ank_2"/>
    <property type="match status" value="1"/>
</dbReference>
<sequence>MQSLNINQLIINGSMPLADVSQHVVHHILDMNILEDSLINNISKLSTHKFTSPLFKSDISVPFDKFSQQSLSSDHIAQTILAHSSFSNTNMTMLLRSALISGTSSFRHTLRDFKITHKSIFAEEINQSDKHQNTLLWYLTIAGLYNSIEELYQLARIELNINVKNGLFSQTILHYTVIHGNIAEIRLVLDIGVDTNLCDRFGRTALHYIALHGTKHKNDIEITKLLLDHGTLPNLEDDIHQTSLHFAIRRENYDLVEYLITLPNINVCIKDNQGYTPLCYLCEHILNLSDISIENNQCKDNLDNIFKIINLIIDRCPSDELSYNFHITKNDKIGENLLLHVYNKLTNLTISLNINTLFHRLQSIIIGTDQDHRLLVERLLELHSWKSAVFALCNTDNVNISNALIQCIVHDPHILLINNILSSSNVSIVFVLIFYALATNMTLLRNIVPMCKSMINDEQKTKRSIDDNDESCHLYINNYNLHTTYVTFIHTCLHYASFNVFSLKHLCRYYIRHYLKSHIIDKIEKCSYLKLKHRDYLKLNELLLIYSKIHDLSFIIYLIKRLYKINQIDEYNFFENEINDNHESLSQISIDNFDISSNSSSIETSSDNDTIQSTSSRSNTTENEYETKIEDVKPVYQRTIEEIMIESDISIVYNLNDDRTELKRSSQSTIKTSITSINFSLEINHKSILLFLDDENSTEQFKNELANMKAKSKHIEEIIENFLLNN</sequence>
<protein>
    <recommendedName>
        <fullName evidence="5">SOCS box domain-containing protein</fullName>
    </recommendedName>
</protein>
<dbReference type="InterPro" id="IPR036770">
    <property type="entry name" value="Ankyrin_rpt-contain_sf"/>
</dbReference>
<evidence type="ECO:0000313" key="6">
    <source>
        <dbReference type="EMBL" id="CAF0964629.1"/>
    </source>
</evidence>
<dbReference type="InterPro" id="IPR001496">
    <property type="entry name" value="SOCS_box"/>
</dbReference>
<dbReference type="EMBL" id="CAJNOO010000509">
    <property type="protein sequence ID" value="CAF0964629.1"/>
    <property type="molecule type" value="Genomic_DNA"/>
</dbReference>
<dbReference type="EMBL" id="CAJOAX010001531">
    <property type="protein sequence ID" value="CAF3723841.1"/>
    <property type="molecule type" value="Genomic_DNA"/>
</dbReference>
<name>A0A814DY98_9BILA</name>
<dbReference type="SUPFAM" id="SSF48403">
    <property type="entry name" value="Ankyrin repeat"/>
    <property type="match status" value="1"/>
</dbReference>
<dbReference type="Pfam" id="PF00023">
    <property type="entry name" value="Ank"/>
    <property type="match status" value="1"/>
</dbReference>
<comment type="caution">
    <text evidence="6">The sequence shown here is derived from an EMBL/GenBank/DDBJ whole genome shotgun (WGS) entry which is preliminary data.</text>
</comment>
<dbReference type="AlphaFoldDB" id="A0A814DY98"/>
<evidence type="ECO:0000259" key="5">
    <source>
        <dbReference type="PROSITE" id="PS50225"/>
    </source>
</evidence>
<keyword evidence="1" id="KW-0677">Repeat</keyword>
<feature type="region of interest" description="Disordered" evidence="4">
    <location>
        <begin position="600"/>
        <end position="625"/>
    </location>
</feature>
<dbReference type="Proteomes" id="UP000663823">
    <property type="component" value="Unassembled WGS sequence"/>
</dbReference>
<dbReference type="PANTHER" id="PTHR24198">
    <property type="entry name" value="ANKYRIN REPEAT AND PROTEIN KINASE DOMAIN-CONTAINING PROTEIN"/>
    <property type="match status" value="1"/>
</dbReference>
<dbReference type="Proteomes" id="UP000663882">
    <property type="component" value="Unassembled WGS sequence"/>
</dbReference>
<dbReference type="PROSITE" id="PS50088">
    <property type="entry name" value="ANK_REPEAT"/>
    <property type="match status" value="2"/>
</dbReference>